<name>A0A6J7J1M8_9ZZZZ</name>
<gene>
    <name evidence="2" type="ORF">UFOPK3472_04396</name>
</gene>
<feature type="region of interest" description="Disordered" evidence="1">
    <location>
        <begin position="27"/>
        <end position="52"/>
    </location>
</feature>
<proteinExistence type="predicted"/>
<organism evidence="2">
    <name type="scientific">freshwater metagenome</name>
    <dbReference type="NCBI Taxonomy" id="449393"/>
    <lineage>
        <taxon>unclassified sequences</taxon>
        <taxon>metagenomes</taxon>
        <taxon>ecological metagenomes</taxon>
    </lineage>
</organism>
<dbReference type="AlphaFoldDB" id="A0A6J7J1M8"/>
<dbReference type="EMBL" id="CAFBLX010000553">
    <property type="protein sequence ID" value="CAB4936432.1"/>
    <property type="molecule type" value="Genomic_DNA"/>
</dbReference>
<feature type="compositionally biased region" description="Pro residues" evidence="1">
    <location>
        <begin position="37"/>
        <end position="48"/>
    </location>
</feature>
<accession>A0A6J7J1M8</accession>
<evidence type="ECO:0000256" key="1">
    <source>
        <dbReference type="SAM" id="MobiDB-lite"/>
    </source>
</evidence>
<sequence length="82" mass="8573">MCLAKNRKAPTKASAAKIRLTYRLQRQLAHSVSMPPSSRPSAPPPPAMAPKMPKALARSLVSVKVVANSDRAAGASSAPKTP</sequence>
<reference evidence="2" key="1">
    <citation type="submission" date="2020-05" db="EMBL/GenBank/DDBJ databases">
        <authorList>
            <person name="Chiriac C."/>
            <person name="Salcher M."/>
            <person name="Ghai R."/>
            <person name="Kavagutti S V."/>
        </authorList>
    </citation>
    <scope>NUCLEOTIDE SEQUENCE</scope>
</reference>
<dbReference type="AntiFam" id="ANF00184">
    <property type="entry name" value="Shadow ORF (opposite pur8)"/>
</dbReference>
<evidence type="ECO:0000313" key="2">
    <source>
        <dbReference type="EMBL" id="CAB4936432.1"/>
    </source>
</evidence>
<protein>
    <submittedName>
        <fullName evidence="2">Unannotated protein</fullName>
    </submittedName>
</protein>